<organism evidence="2 3">
    <name type="scientific">Neoarthrinium moseri</name>
    <dbReference type="NCBI Taxonomy" id="1658444"/>
    <lineage>
        <taxon>Eukaryota</taxon>
        <taxon>Fungi</taxon>
        <taxon>Dikarya</taxon>
        <taxon>Ascomycota</taxon>
        <taxon>Pezizomycotina</taxon>
        <taxon>Sordariomycetes</taxon>
        <taxon>Xylariomycetidae</taxon>
        <taxon>Amphisphaeriales</taxon>
        <taxon>Apiosporaceae</taxon>
        <taxon>Neoarthrinium</taxon>
    </lineage>
</organism>
<name>A0A9P9WQ77_9PEZI</name>
<evidence type="ECO:0000313" key="2">
    <source>
        <dbReference type="EMBL" id="KAI1874671.1"/>
    </source>
</evidence>
<dbReference type="EMBL" id="JAFIMR010000009">
    <property type="protein sequence ID" value="KAI1874671.1"/>
    <property type="molecule type" value="Genomic_DNA"/>
</dbReference>
<keyword evidence="1" id="KW-0732">Signal</keyword>
<accession>A0A9P9WQ77</accession>
<comment type="caution">
    <text evidence="2">The sequence shown here is derived from an EMBL/GenBank/DDBJ whole genome shotgun (WGS) entry which is preliminary data.</text>
</comment>
<dbReference type="AlphaFoldDB" id="A0A9P9WQ77"/>
<proteinExistence type="predicted"/>
<keyword evidence="3" id="KW-1185">Reference proteome</keyword>
<feature type="signal peptide" evidence="1">
    <location>
        <begin position="1"/>
        <end position="21"/>
    </location>
</feature>
<feature type="chain" id="PRO_5040307433" evidence="1">
    <location>
        <begin position="22"/>
        <end position="554"/>
    </location>
</feature>
<dbReference type="Proteomes" id="UP000829685">
    <property type="component" value="Unassembled WGS sequence"/>
</dbReference>
<reference evidence="2" key="1">
    <citation type="submission" date="2021-03" db="EMBL/GenBank/DDBJ databases">
        <title>Revisited historic fungal species revealed as producer of novel bioactive compounds through whole genome sequencing and comparative genomics.</title>
        <authorList>
            <person name="Vignolle G.A."/>
            <person name="Hochenegger N."/>
            <person name="Mach R.L."/>
            <person name="Mach-Aigner A.R."/>
            <person name="Javad Rahimi M."/>
            <person name="Salim K.A."/>
            <person name="Chan C.M."/>
            <person name="Lim L.B.L."/>
            <person name="Cai F."/>
            <person name="Druzhinina I.S."/>
            <person name="U'Ren J.M."/>
            <person name="Derntl C."/>
        </authorList>
    </citation>
    <scope>NUCLEOTIDE SEQUENCE</scope>
    <source>
        <strain evidence="2">TUCIM 5799</strain>
    </source>
</reference>
<sequence length="554" mass="58456">MYWSLHILLVPFLLLIGACRAADVGFALDGAIEGATATDTSFNTGGTISVNGWTATVPKNLQVGFPVAWVPWKDFVASYQAGQFAGYQVSVVGNVVSGKPIAGQVYISQLFTQASSGFIEKINLDGSMKITNGPIIRINDPNAVFSAGYTKSPFMTADDENPSICSFSGFPMCVPRSATDPLCPESNRPTIAATGNKQGTLTVPDPLVMAPFAVGDFIEYYGYRDGSEIIVYEITATNIQIVTGATAANGKPVFIRMEDVNIGVFTADVNAEVAQSKFIGYVSDPAGSPLTVSAIEVDPCTGKETLRAITSANVDTAAGETRNKFDVRLKTGTANDRYTREYMIETSGTGTGTLTKNNITAGRYVQPVTEWIQPELTNPGLAPIPNSFEAFNHLTKGLGPDAAGNIWGPLDPFPQTGVTVFDISSCPPVTTTTPTTSATVTPTATATSTPTTIPVDTVKVTAANWASTGGGTLTVTCTSSNTNATQVGMLLDYTLQKEGTTTFNQVMTAGNNGVWTFSNVKIKQATTVVCHSKLGGKSSPQAVTARRRRRSMAA</sequence>
<evidence type="ECO:0000256" key="1">
    <source>
        <dbReference type="SAM" id="SignalP"/>
    </source>
</evidence>
<evidence type="ECO:0000313" key="3">
    <source>
        <dbReference type="Proteomes" id="UP000829685"/>
    </source>
</evidence>
<protein>
    <submittedName>
        <fullName evidence="2">Uncharacterized protein</fullName>
    </submittedName>
</protein>
<gene>
    <name evidence="2" type="ORF">JX265_004879</name>
</gene>